<protein>
    <submittedName>
        <fullName evidence="1">Uncharacterized protein</fullName>
    </submittedName>
</protein>
<organism evidence="1">
    <name type="scientific">Arundo donax</name>
    <name type="common">Giant reed</name>
    <name type="synonym">Donax arundinaceus</name>
    <dbReference type="NCBI Taxonomy" id="35708"/>
    <lineage>
        <taxon>Eukaryota</taxon>
        <taxon>Viridiplantae</taxon>
        <taxon>Streptophyta</taxon>
        <taxon>Embryophyta</taxon>
        <taxon>Tracheophyta</taxon>
        <taxon>Spermatophyta</taxon>
        <taxon>Magnoliopsida</taxon>
        <taxon>Liliopsida</taxon>
        <taxon>Poales</taxon>
        <taxon>Poaceae</taxon>
        <taxon>PACMAD clade</taxon>
        <taxon>Arundinoideae</taxon>
        <taxon>Arundineae</taxon>
        <taxon>Arundo</taxon>
    </lineage>
</organism>
<reference evidence="1" key="1">
    <citation type="submission" date="2014-09" db="EMBL/GenBank/DDBJ databases">
        <authorList>
            <person name="Magalhaes I.L.F."/>
            <person name="Oliveira U."/>
            <person name="Santos F.R."/>
            <person name="Vidigal T.H.D.A."/>
            <person name="Brescovit A.D."/>
            <person name="Santos A.J."/>
        </authorList>
    </citation>
    <scope>NUCLEOTIDE SEQUENCE</scope>
    <source>
        <tissue evidence="1">Shoot tissue taken approximately 20 cm above the soil surface</tissue>
    </source>
</reference>
<evidence type="ECO:0000313" key="1">
    <source>
        <dbReference type="EMBL" id="JAD73798.1"/>
    </source>
</evidence>
<proteinExistence type="predicted"/>
<dbReference type="EMBL" id="GBRH01224097">
    <property type="protein sequence ID" value="JAD73798.1"/>
    <property type="molecule type" value="Transcribed_RNA"/>
</dbReference>
<accession>A0A0A9CH52</accession>
<dbReference type="AlphaFoldDB" id="A0A0A9CH52"/>
<reference evidence="1" key="2">
    <citation type="journal article" date="2015" name="Data Brief">
        <title>Shoot transcriptome of the giant reed, Arundo donax.</title>
        <authorList>
            <person name="Barrero R.A."/>
            <person name="Guerrero F.D."/>
            <person name="Moolhuijzen P."/>
            <person name="Goolsby J.A."/>
            <person name="Tidwell J."/>
            <person name="Bellgard S.E."/>
            <person name="Bellgard M.I."/>
        </authorList>
    </citation>
    <scope>NUCLEOTIDE SEQUENCE</scope>
    <source>
        <tissue evidence="1">Shoot tissue taken approximately 20 cm above the soil surface</tissue>
    </source>
</reference>
<sequence>MTMVSKAFRRGLGITFLLVSHQSTKVASDFGLTRYRLA</sequence>
<name>A0A0A9CH52_ARUDO</name>